<organism evidence="11 12">
    <name type="scientific">Pyricularia grisea</name>
    <name type="common">Crabgrass-specific blast fungus</name>
    <name type="synonym">Magnaporthe grisea</name>
    <dbReference type="NCBI Taxonomy" id="148305"/>
    <lineage>
        <taxon>Eukaryota</taxon>
        <taxon>Fungi</taxon>
        <taxon>Dikarya</taxon>
        <taxon>Ascomycota</taxon>
        <taxon>Pezizomycotina</taxon>
        <taxon>Sordariomycetes</taxon>
        <taxon>Sordariomycetidae</taxon>
        <taxon>Magnaporthales</taxon>
        <taxon>Pyriculariaceae</taxon>
        <taxon>Pyricularia</taxon>
    </lineage>
</organism>
<evidence type="ECO:0000256" key="7">
    <source>
        <dbReference type="ARBA" id="ARBA00023004"/>
    </source>
</evidence>
<dbReference type="RefSeq" id="XP_030980165.1">
    <property type="nucleotide sequence ID" value="XM_031130185.1"/>
</dbReference>
<reference evidence="12" key="2">
    <citation type="submission" date="2019-10" db="EMBL/GenBank/DDBJ databases">
        <authorList>
            <consortium name="NCBI Genome Project"/>
        </authorList>
    </citation>
    <scope>NUCLEOTIDE SEQUENCE</scope>
    <source>
        <strain evidence="12">NI907</strain>
    </source>
</reference>
<evidence type="ECO:0000256" key="9">
    <source>
        <dbReference type="PIRSR" id="PIRSR602403-1"/>
    </source>
</evidence>
<reference evidence="12" key="3">
    <citation type="submission" date="2025-08" db="UniProtKB">
        <authorList>
            <consortium name="RefSeq"/>
        </authorList>
    </citation>
    <scope>IDENTIFICATION</scope>
    <source>
        <strain evidence="12">NI907</strain>
    </source>
</reference>
<dbReference type="Proteomes" id="UP000515153">
    <property type="component" value="Chromosome VII"/>
</dbReference>
<evidence type="ECO:0000256" key="5">
    <source>
        <dbReference type="ARBA" id="ARBA00022723"/>
    </source>
</evidence>
<comment type="subcellular location">
    <subcellularLocation>
        <location evidence="2">Membrane</location>
        <topology evidence="2">Single-pass membrane protein</topology>
    </subcellularLocation>
</comment>
<evidence type="ECO:0000256" key="4">
    <source>
        <dbReference type="ARBA" id="ARBA00022617"/>
    </source>
</evidence>
<keyword evidence="7 9" id="KW-0408">Iron</keyword>
<dbReference type="GO" id="GO:0016020">
    <property type="term" value="C:membrane"/>
    <property type="evidence" value="ECO:0007669"/>
    <property type="project" value="UniProtKB-SubCell"/>
</dbReference>
<reference evidence="11 12" key="1">
    <citation type="journal article" date="2019" name="Mol. Biol. Evol.">
        <title>Blast fungal genomes show frequent chromosomal changes, gene gains and losses, and effector gene turnover.</title>
        <authorList>
            <person name="Gomez Luciano L.B."/>
            <person name="Jason Tsai I."/>
            <person name="Chuma I."/>
            <person name="Tosa Y."/>
            <person name="Chen Y.H."/>
            <person name="Li J.Y."/>
            <person name="Li M.Y."/>
            <person name="Jade Lu M.Y."/>
            <person name="Nakayashiki H."/>
            <person name="Li W.H."/>
        </authorList>
    </citation>
    <scope>NUCLEOTIDE SEQUENCE [LARGE SCALE GENOMIC DNA]</scope>
    <source>
        <strain evidence="11 12">NI907</strain>
    </source>
</reference>
<keyword evidence="8 10" id="KW-0503">Monooxygenase</keyword>
<evidence type="ECO:0000256" key="6">
    <source>
        <dbReference type="ARBA" id="ARBA00023002"/>
    </source>
</evidence>
<evidence type="ECO:0000256" key="1">
    <source>
        <dbReference type="ARBA" id="ARBA00001971"/>
    </source>
</evidence>
<keyword evidence="4 9" id="KW-0349">Heme</keyword>
<protein>
    <submittedName>
        <fullName evidence="12">Uncharacterized protein</fullName>
    </submittedName>
</protein>
<evidence type="ECO:0000256" key="2">
    <source>
        <dbReference type="ARBA" id="ARBA00004167"/>
    </source>
</evidence>
<dbReference type="GO" id="GO:0019748">
    <property type="term" value="P:secondary metabolic process"/>
    <property type="evidence" value="ECO:0007669"/>
    <property type="project" value="UniProtKB-ARBA"/>
</dbReference>
<dbReference type="Gene3D" id="1.10.630.10">
    <property type="entry name" value="Cytochrome P450"/>
    <property type="match status" value="1"/>
</dbReference>
<feature type="binding site" description="axial binding residue" evidence="9">
    <location>
        <position position="432"/>
    </location>
    <ligand>
        <name>heme</name>
        <dbReference type="ChEBI" id="CHEBI:30413"/>
    </ligand>
    <ligandPart>
        <name>Fe</name>
        <dbReference type="ChEBI" id="CHEBI:18248"/>
    </ligandPart>
</feature>
<gene>
    <name evidence="12" type="ORF">PgNI_10211</name>
</gene>
<dbReference type="GO" id="GO:0016705">
    <property type="term" value="F:oxidoreductase activity, acting on paired donors, with incorporation or reduction of molecular oxygen"/>
    <property type="evidence" value="ECO:0007669"/>
    <property type="project" value="InterPro"/>
</dbReference>
<dbReference type="PANTHER" id="PTHR46206">
    <property type="entry name" value="CYTOCHROME P450"/>
    <property type="match status" value="1"/>
</dbReference>
<dbReference type="CDD" id="cd11041">
    <property type="entry name" value="CYP503A1-like"/>
    <property type="match status" value="1"/>
</dbReference>
<dbReference type="InterPro" id="IPR002403">
    <property type="entry name" value="Cyt_P450_E_grp-IV"/>
</dbReference>
<dbReference type="GO" id="GO:0020037">
    <property type="term" value="F:heme binding"/>
    <property type="evidence" value="ECO:0007669"/>
    <property type="project" value="InterPro"/>
</dbReference>
<name>A0A6P8AZ18_PYRGI</name>
<dbReference type="InterPro" id="IPR017972">
    <property type="entry name" value="Cyt_P450_CS"/>
</dbReference>
<proteinExistence type="inferred from homology"/>
<dbReference type="PROSITE" id="PS00086">
    <property type="entry name" value="CYTOCHROME_P450"/>
    <property type="match status" value="1"/>
</dbReference>
<evidence type="ECO:0000256" key="3">
    <source>
        <dbReference type="ARBA" id="ARBA00010617"/>
    </source>
</evidence>
<dbReference type="KEGG" id="pgri:PgNI_10211"/>
<evidence type="ECO:0000256" key="10">
    <source>
        <dbReference type="RuleBase" id="RU000461"/>
    </source>
</evidence>
<comment type="cofactor">
    <cofactor evidence="1 9">
        <name>heme</name>
        <dbReference type="ChEBI" id="CHEBI:30413"/>
    </cofactor>
</comment>
<dbReference type="AlphaFoldDB" id="A0A6P8AZ18"/>
<evidence type="ECO:0000313" key="11">
    <source>
        <dbReference type="Proteomes" id="UP000515153"/>
    </source>
</evidence>
<sequence length="494" mass="54684">MIAELLLSPGMWTALAVLAATCYCIFLRRSALPFPSANESSSELQDFSKLITESLSKNNGGPVVVTLASGVRKILLPSSLAAWVKSNRDLDHHQLVREDFFAGIPGFEANTVLHAPGSPIIDIIKTRLGLNDGTLRTINASLKRILYDNLGDGKEWHAIDWYAGTSDIIARAASSIFVGPEKADDPEWLELAQNYVAAYFTAVGELTAYPAWSRRIVHWFMPNAKTCRELLVRARVIMKEVVAAREREAADAEREGRTAPQYNDGLEWVRAASGGRLDPADAQLSLAMAAFFTTAELLRVVLVEVARHPEYVEELREEVSMQFSKHGVSVAAINGMVLLDSFLKESQRLHSGLVVLERVALKDTALPDGRLIPRGSHIMVDSMDLWNSEIYPDATKFDGRRFLKKREAGDNASQFVQSSPDYHVFGGGRHICPGRFFAAQELKLVLAHVLVKYDVRLADGCDPKVVPNGYFVMADPTVRFEVRKRKEGGGDTLF</sequence>
<dbReference type="InterPro" id="IPR001128">
    <property type="entry name" value="Cyt_P450"/>
</dbReference>
<dbReference type="GO" id="GO:0005506">
    <property type="term" value="F:iron ion binding"/>
    <property type="evidence" value="ECO:0007669"/>
    <property type="project" value="InterPro"/>
</dbReference>
<evidence type="ECO:0000256" key="8">
    <source>
        <dbReference type="ARBA" id="ARBA00023033"/>
    </source>
</evidence>
<keyword evidence="6 10" id="KW-0560">Oxidoreductase</keyword>
<dbReference type="GO" id="GO:0004497">
    <property type="term" value="F:monooxygenase activity"/>
    <property type="evidence" value="ECO:0007669"/>
    <property type="project" value="UniProtKB-KW"/>
</dbReference>
<dbReference type="PANTHER" id="PTHR46206:SF2">
    <property type="entry name" value="CYTOCHROME P450 MONOOXYGENASE AUSG-RELATED"/>
    <property type="match status" value="1"/>
</dbReference>
<evidence type="ECO:0000313" key="12">
    <source>
        <dbReference type="RefSeq" id="XP_030980165.1"/>
    </source>
</evidence>
<dbReference type="InterPro" id="IPR036396">
    <property type="entry name" value="Cyt_P450_sf"/>
</dbReference>
<keyword evidence="5 9" id="KW-0479">Metal-binding</keyword>
<comment type="similarity">
    <text evidence="3 10">Belongs to the cytochrome P450 family.</text>
</comment>
<keyword evidence="11" id="KW-1185">Reference proteome</keyword>
<dbReference type="Pfam" id="PF00067">
    <property type="entry name" value="p450"/>
    <property type="match status" value="1"/>
</dbReference>
<dbReference type="SUPFAM" id="SSF48264">
    <property type="entry name" value="Cytochrome P450"/>
    <property type="match status" value="1"/>
</dbReference>
<accession>A0A6P8AZ18</accession>
<dbReference type="PRINTS" id="PR00465">
    <property type="entry name" value="EP450IV"/>
</dbReference>
<dbReference type="FunFam" id="1.10.630.10:FF:000059">
    <property type="entry name" value="Cytochrome P450 monooxygenase"/>
    <property type="match status" value="1"/>
</dbReference>
<dbReference type="GeneID" id="41965093"/>